<feature type="domain" description="Cyclic nucleotide-binding" evidence="3">
    <location>
        <begin position="17"/>
        <end position="115"/>
    </location>
</feature>
<dbReference type="AlphaFoldDB" id="A0A0F4NP36"/>
<dbReference type="SMART" id="SM00100">
    <property type="entry name" value="cNMP"/>
    <property type="match status" value="1"/>
</dbReference>
<dbReference type="CDD" id="cd00038">
    <property type="entry name" value="CAP_ED"/>
    <property type="match status" value="1"/>
</dbReference>
<dbReference type="SMART" id="SM00116">
    <property type="entry name" value="CBS"/>
    <property type="match status" value="2"/>
</dbReference>
<dbReference type="PANTHER" id="PTHR43080:SF2">
    <property type="entry name" value="CBS DOMAIN-CONTAINING PROTEIN"/>
    <property type="match status" value="1"/>
</dbReference>
<feature type="domain" description="CBS" evidence="4">
    <location>
        <begin position="230"/>
        <end position="285"/>
    </location>
</feature>
<evidence type="ECO:0000256" key="1">
    <source>
        <dbReference type="ARBA" id="ARBA00023122"/>
    </source>
</evidence>
<dbReference type="Proteomes" id="UP000033673">
    <property type="component" value="Unassembled WGS sequence"/>
</dbReference>
<evidence type="ECO:0000259" key="4">
    <source>
        <dbReference type="PROSITE" id="PS51371"/>
    </source>
</evidence>
<dbReference type="PATRIC" id="fig|579748.3.peg.765"/>
<reference evidence="5 6" key="1">
    <citation type="journal article" date="2015" name="BMC Genomics">
        <title>Genome mining reveals unlocked bioactive potential of marine Gram-negative bacteria.</title>
        <authorList>
            <person name="Machado H."/>
            <person name="Sonnenschein E.C."/>
            <person name="Melchiorsen J."/>
            <person name="Gram L."/>
        </authorList>
    </citation>
    <scope>NUCLEOTIDE SEQUENCE [LARGE SCALE GENOMIC DNA]</scope>
    <source>
        <strain evidence="5 6">S2757</strain>
    </source>
</reference>
<name>A0A0F4NP36_9VIBR</name>
<dbReference type="Gene3D" id="2.60.120.10">
    <property type="entry name" value="Jelly Rolls"/>
    <property type="match status" value="1"/>
</dbReference>
<keyword evidence="1 2" id="KW-0129">CBS domain</keyword>
<accession>A0A0F4NP36</accession>
<dbReference type="InterPro" id="IPR051257">
    <property type="entry name" value="Diverse_CBS-Domain"/>
</dbReference>
<dbReference type="CDD" id="cd05401">
    <property type="entry name" value="NT_GlnE_GlnD_like"/>
    <property type="match status" value="1"/>
</dbReference>
<dbReference type="PANTHER" id="PTHR43080">
    <property type="entry name" value="CBS DOMAIN-CONTAINING PROTEIN CBSX3, MITOCHONDRIAL"/>
    <property type="match status" value="1"/>
</dbReference>
<dbReference type="RefSeq" id="WP_045954377.1">
    <property type="nucleotide sequence ID" value="NZ_JXXV01000007.1"/>
</dbReference>
<dbReference type="CDD" id="cd04587">
    <property type="entry name" value="CBS_pair_CAP-ED_NT_Pol-beta-like_DUF294_assoc"/>
    <property type="match status" value="1"/>
</dbReference>
<evidence type="ECO:0000259" key="3">
    <source>
        <dbReference type="PROSITE" id="PS50042"/>
    </source>
</evidence>
<evidence type="ECO:0000313" key="6">
    <source>
        <dbReference type="Proteomes" id="UP000033673"/>
    </source>
</evidence>
<dbReference type="PROSITE" id="PS51371">
    <property type="entry name" value="CBS"/>
    <property type="match status" value="2"/>
</dbReference>
<evidence type="ECO:0000313" key="5">
    <source>
        <dbReference type="EMBL" id="KJY84639.1"/>
    </source>
</evidence>
<dbReference type="InterPro" id="IPR000644">
    <property type="entry name" value="CBS_dom"/>
</dbReference>
<dbReference type="InterPro" id="IPR018490">
    <property type="entry name" value="cNMP-bd_dom_sf"/>
</dbReference>
<dbReference type="InterPro" id="IPR014710">
    <property type="entry name" value="RmlC-like_jellyroll"/>
</dbReference>
<dbReference type="PROSITE" id="PS50042">
    <property type="entry name" value="CNMP_BINDING_3"/>
    <property type="match status" value="1"/>
</dbReference>
<comment type="caution">
    <text evidence="5">The sequence shown here is derived from an EMBL/GenBank/DDBJ whole genome shotgun (WGS) entry which is preliminary data.</text>
</comment>
<gene>
    <name evidence="5" type="ORF">TW81_03680</name>
</gene>
<dbReference type="SUPFAM" id="SSF54631">
    <property type="entry name" value="CBS-domain pair"/>
    <property type="match status" value="1"/>
</dbReference>
<dbReference type="Pfam" id="PF10335">
    <property type="entry name" value="DUF294_C"/>
    <property type="match status" value="1"/>
</dbReference>
<dbReference type="InterPro" id="IPR000595">
    <property type="entry name" value="cNMP-bd_dom"/>
</dbReference>
<organism evidence="5 6">
    <name type="scientific">Vibrio galatheae</name>
    <dbReference type="NCBI Taxonomy" id="579748"/>
    <lineage>
        <taxon>Bacteria</taxon>
        <taxon>Pseudomonadati</taxon>
        <taxon>Pseudomonadota</taxon>
        <taxon>Gammaproteobacteria</taxon>
        <taxon>Vibrionales</taxon>
        <taxon>Vibrionaceae</taxon>
        <taxon>Vibrio</taxon>
    </lineage>
</organism>
<feature type="domain" description="CBS" evidence="4">
    <location>
        <begin position="156"/>
        <end position="223"/>
    </location>
</feature>
<proteinExistence type="predicted"/>
<evidence type="ECO:0000256" key="2">
    <source>
        <dbReference type="PROSITE-ProRule" id="PRU00703"/>
    </source>
</evidence>
<keyword evidence="6" id="KW-1185">Reference proteome</keyword>
<dbReference type="SUPFAM" id="SSF51206">
    <property type="entry name" value="cAMP-binding domain-like"/>
    <property type="match status" value="1"/>
</dbReference>
<dbReference type="GO" id="GO:0008773">
    <property type="term" value="F:[protein-PII] uridylyltransferase activity"/>
    <property type="evidence" value="ECO:0007669"/>
    <property type="project" value="InterPro"/>
</dbReference>
<dbReference type="Pfam" id="PF00571">
    <property type="entry name" value="CBS"/>
    <property type="match status" value="2"/>
</dbReference>
<dbReference type="STRING" id="579748.TW81_03680"/>
<sequence>MEAELLEIKNFLSQHAPFDELEDDVLNYITKHVEISYYREDTPIIHFGDEIHDLYMVRSGVVEVYRRKGELYNRLDEGALFGQMGLLTKNKVRFPVKAIKDTLLYCIPEHVFQELYDNHESFADFVEVEDTARLRQTISNTSEQNDLTTSKVRTLLTGEAPTIDKTESIQNAAIKMADENVSSLLIIDPDILEDDEDDHSPLVGIITDRDLCTRVLAQGLDPSDQVATVMTTELISLDHNAYVYEAMLTMLRYNVHHLPVLKDKKPIGIIEATDIVRYESQNSLLLVSTIFQQQSIEELAALSEQVKSSFVRLVNEDANSHMVGSAMSVIGRSFKQRIIELAEEELGEPPVPYCFVALGSMGRDEQLLVTDQDNAIILDNSFVKAQHDDYFAELSKRVCNGLDQCGYSYCTGDIMATNPDWRMTRTEWEECFADWIDDPNPKALLNASIFFDLDGVYGRLKWAEQLNGFIVRRARKNNRFLACLARNAMNRTPPLGFFKGFVMEKDGQHKNSINLKRRGTAPLADLIRVHALAVGSRSKNSFERLDDIHEAGILPKGKARDLSDALEFISMVRIRHQAYDVENEIEPDNNIEPENLSDFERRNLKDAFQILSNAQNFLKFRYQASNNFK</sequence>
<dbReference type="Pfam" id="PF03445">
    <property type="entry name" value="DUF294"/>
    <property type="match status" value="1"/>
</dbReference>
<dbReference type="OrthoDB" id="9808528at2"/>
<dbReference type="InterPro" id="IPR046342">
    <property type="entry name" value="CBS_dom_sf"/>
</dbReference>
<dbReference type="EMBL" id="JXXV01000007">
    <property type="protein sequence ID" value="KJY84639.1"/>
    <property type="molecule type" value="Genomic_DNA"/>
</dbReference>
<dbReference type="InterPro" id="IPR005105">
    <property type="entry name" value="GlnD_Uridyltrans_N"/>
</dbReference>
<dbReference type="InterPro" id="IPR018821">
    <property type="entry name" value="DUF294_put_nucleoTrafse_sb-bd"/>
</dbReference>
<dbReference type="Gene3D" id="3.10.580.10">
    <property type="entry name" value="CBS-domain"/>
    <property type="match status" value="1"/>
</dbReference>
<dbReference type="Pfam" id="PF00027">
    <property type="entry name" value="cNMP_binding"/>
    <property type="match status" value="1"/>
</dbReference>
<protein>
    <submittedName>
        <fullName evidence="5">Cyclic nucleotide-binding protein</fullName>
    </submittedName>
</protein>